<evidence type="ECO:0000259" key="7">
    <source>
        <dbReference type="Pfam" id="PF00892"/>
    </source>
</evidence>
<dbReference type="EMBL" id="CAFBRU010000010">
    <property type="protein sequence ID" value="CAB5105075.1"/>
    <property type="molecule type" value="Genomic_DNA"/>
</dbReference>
<sequence length="292" mass="32125">MKQKLLLYFGLLLTTAVWGGSFVVMKDSLERQDVISFLATRFLIAGLLMFAYRPYSLMGLGKTLWIRAIFLGFLLAAGFIFQSVGLTKTTVSSTGFITGLYLVFTPLISWLILKRHILRLQLLAVFVATIGLYLIAYNGVEFGFGELLVLISAIIFAMQIVALGEWSDGKNAYPLTLIQILVSALLFMIISFRNGYQVPPDSSVWTAILFTALFATFLGFLIQVKAQAVMTATAAGVVLAMEVPFAFIFGLYFDNDPLTLRIASGGALVMTAMAMVIWSESKNNKSAELKND</sequence>
<evidence type="ECO:0000313" key="10">
    <source>
        <dbReference type="EMBL" id="CAB4957243.1"/>
    </source>
</evidence>
<proteinExistence type="predicted"/>
<protein>
    <submittedName>
        <fullName evidence="10">Unannotated protein</fullName>
    </submittedName>
</protein>
<evidence type="ECO:0000256" key="6">
    <source>
        <dbReference type="SAM" id="Phobius"/>
    </source>
</evidence>
<feature type="transmembrane region" description="Helical" evidence="6">
    <location>
        <begin position="120"/>
        <end position="136"/>
    </location>
</feature>
<feature type="transmembrane region" description="Helical" evidence="6">
    <location>
        <begin position="175"/>
        <end position="192"/>
    </location>
</feature>
<evidence type="ECO:0000256" key="5">
    <source>
        <dbReference type="ARBA" id="ARBA00023136"/>
    </source>
</evidence>
<keyword evidence="5 6" id="KW-0472">Membrane</keyword>
<comment type="subcellular location">
    <subcellularLocation>
        <location evidence="1">Cell membrane</location>
        <topology evidence="1">Multi-pass membrane protein</topology>
    </subcellularLocation>
</comment>
<gene>
    <name evidence="8" type="ORF">UFOPK1894_00699</name>
    <name evidence="9" type="ORF">UFOPK2715_00227</name>
    <name evidence="10" type="ORF">UFOPK3883_00028</name>
    <name evidence="11" type="ORF">UFOPK4125_00162</name>
    <name evidence="12" type="ORF">UFOPK4420_00173</name>
</gene>
<feature type="transmembrane region" description="Helical" evidence="6">
    <location>
        <begin position="142"/>
        <end position="163"/>
    </location>
</feature>
<evidence type="ECO:0000256" key="4">
    <source>
        <dbReference type="ARBA" id="ARBA00022989"/>
    </source>
</evidence>
<feature type="transmembrane region" description="Helical" evidence="6">
    <location>
        <begin position="204"/>
        <end position="222"/>
    </location>
</feature>
<keyword evidence="3 6" id="KW-0812">Transmembrane</keyword>
<dbReference type="PANTHER" id="PTHR42920">
    <property type="entry name" value="OS03G0707200 PROTEIN-RELATED"/>
    <property type="match status" value="1"/>
</dbReference>
<feature type="transmembrane region" description="Helical" evidence="6">
    <location>
        <begin position="35"/>
        <end position="52"/>
    </location>
</feature>
<feature type="domain" description="EamA" evidence="7">
    <location>
        <begin position="144"/>
        <end position="277"/>
    </location>
</feature>
<feature type="transmembrane region" description="Helical" evidence="6">
    <location>
        <begin position="229"/>
        <end position="252"/>
    </location>
</feature>
<accession>A0A6J7KQR1</accession>
<dbReference type="PANTHER" id="PTHR42920:SF5">
    <property type="entry name" value="EAMA DOMAIN-CONTAINING PROTEIN"/>
    <property type="match status" value="1"/>
</dbReference>
<dbReference type="EMBL" id="CAEZYN010000011">
    <property type="protein sequence ID" value="CAB4717956.1"/>
    <property type="molecule type" value="Genomic_DNA"/>
</dbReference>
<reference evidence="10" key="1">
    <citation type="submission" date="2020-05" db="EMBL/GenBank/DDBJ databases">
        <authorList>
            <person name="Chiriac C."/>
            <person name="Salcher M."/>
            <person name="Ghai R."/>
            <person name="Kavagutti S V."/>
        </authorList>
    </citation>
    <scope>NUCLEOTIDE SEQUENCE</scope>
</reference>
<feature type="transmembrane region" description="Helical" evidence="6">
    <location>
        <begin position="64"/>
        <end position="84"/>
    </location>
</feature>
<dbReference type="EMBL" id="CAFBNV010000001">
    <property type="protein sequence ID" value="CAB4957243.1"/>
    <property type="molecule type" value="Genomic_DNA"/>
</dbReference>
<evidence type="ECO:0000313" key="8">
    <source>
        <dbReference type="EMBL" id="CAB4617104.1"/>
    </source>
</evidence>
<evidence type="ECO:0000256" key="1">
    <source>
        <dbReference type="ARBA" id="ARBA00004651"/>
    </source>
</evidence>
<dbReference type="AlphaFoldDB" id="A0A6J7KQR1"/>
<evidence type="ECO:0000313" key="9">
    <source>
        <dbReference type="EMBL" id="CAB4717956.1"/>
    </source>
</evidence>
<dbReference type="InterPro" id="IPR051258">
    <property type="entry name" value="Diverse_Substrate_Transporter"/>
</dbReference>
<dbReference type="InterPro" id="IPR037185">
    <property type="entry name" value="EmrE-like"/>
</dbReference>
<feature type="domain" description="EamA" evidence="7">
    <location>
        <begin position="8"/>
        <end position="136"/>
    </location>
</feature>
<organism evidence="10">
    <name type="scientific">freshwater metagenome</name>
    <dbReference type="NCBI Taxonomy" id="449393"/>
    <lineage>
        <taxon>unclassified sequences</taxon>
        <taxon>metagenomes</taxon>
        <taxon>ecological metagenomes</taxon>
    </lineage>
</organism>
<keyword evidence="2" id="KW-1003">Cell membrane</keyword>
<dbReference type="InterPro" id="IPR000620">
    <property type="entry name" value="EamA_dom"/>
</dbReference>
<dbReference type="SUPFAM" id="SSF103481">
    <property type="entry name" value="Multidrug resistance efflux transporter EmrE"/>
    <property type="match status" value="2"/>
</dbReference>
<evidence type="ECO:0000256" key="3">
    <source>
        <dbReference type="ARBA" id="ARBA00022692"/>
    </source>
</evidence>
<keyword evidence="4 6" id="KW-1133">Transmembrane helix</keyword>
<feature type="transmembrane region" description="Helical" evidence="6">
    <location>
        <begin position="96"/>
        <end position="113"/>
    </location>
</feature>
<dbReference type="EMBL" id="CAEZVA010000050">
    <property type="protein sequence ID" value="CAB4617104.1"/>
    <property type="molecule type" value="Genomic_DNA"/>
</dbReference>
<evidence type="ECO:0000313" key="12">
    <source>
        <dbReference type="EMBL" id="CAB5105075.1"/>
    </source>
</evidence>
<name>A0A6J7KQR1_9ZZZZ</name>
<evidence type="ECO:0000256" key="2">
    <source>
        <dbReference type="ARBA" id="ARBA00022475"/>
    </source>
</evidence>
<dbReference type="EMBL" id="CAFBPR010000015">
    <property type="protein sequence ID" value="CAB5015696.1"/>
    <property type="molecule type" value="Genomic_DNA"/>
</dbReference>
<dbReference type="GO" id="GO:0005886">
    <property type="term" value="C:plasma membrane"/>
    <property type="evidence" value="ECO:0007669"/>
    <property type="project" value="UniProtKB-SubCell"/>
</dbReference>
<evidence type="ECO:0000313" key="11">
    <source>
        <dbReference type="EMBL" id="CAB5015696.1"/>
    </source>
</evidence>
<dbReference type="Pfam" id="PF00892">
    <property type="entry name" value="EamA"/>
    <property type="match status" value="2"/>
</dbReference>
<feature type="transmembrane region" description="Helical" evidence="6">
    <location>
        <begin position="258"/>
        <end position="278"/>
    </location>
</feature>